<sequence length="457" mass="49988">MTFPHSIFKAYDIRGIVDDTLTEEIAHQIGQAVGSEVLAQGGTSIVIGRDGRLSGPRLSNALSNGLRASGVNVVDVGVAPSPVVYYSSYAKDIPSCIAITGSHNPPNYNGFKMVVEGVTLSAERIQDLKRRIIEQDLEHGAGDYQEQEVIPQYIARIVDDVKPARRMKIVIDCGNGVAGATAPAVFNGLGCEVIELFSEIDGNFPNHHPDPSQIENLQDLIKAVQQHNAEFGLAFDGDGDRLGIVTSQGEIVWPDRQMILFARDILARQPGSEIIYDVKCSRNLPIEIEAAGGAATMWRTGHSFVKAKLKETGAALAGEMSGHIFFKERWFGFDDGVYAGARLIEILSKMEQTPLEVFNSLPNSINTPELRIEFAEGEHYAFMDKLAASADFDDAVVSKIDGLRVDYNDGFGLIRPSNTTPILVLRFEADSNQALDRIQQQFKSMIHQIDPTIATPF</sequence>
<dbReference type="Pfam" id="PF02879">
    <property type="entry name" value="PGM_PMM_II"/>
    <property type="match status" value="1"/>
</dbReference>
<dbReference type="CDD" id="cd03089">
    <property type="entry name" value="PMM_PGM"/>
    <property type="match status" value="1"/>
</dbReference>
<comment type="pathway">
    <text evidence="3">Nucleotide-sugar biosynthesis; GDP-alpha-D-mannose biosynthesis; alpha-D-mannose 1-phosphate from D-fructose 6-phosphate: step 2/2.</text>
</comment>
<dbReference type="Pfam" id="PF02880">
    <property type="entry name" value="PGM_PMM_III"/>
    <property type="match status" value="1"/>
</dbReference>
<dbReference type="InterPro" id="IPR036900">
    <property type="entry name" value="A-D-PHexomutase_C_sf"/>
</dbReference>
<evidence type="ECO:0000256" key="3">
    <source>
        <dbReference type="ARBA" id="ARBA00004699"/>
    </source>
</evidence>
<evidence type="ECO:0000259" key="11">
    <source>
        <dbReference type="Pfam" id="PF02878"/>
    </source>
</evidence>
<evidence type="ECO:0000259" key="12">
    <source>
        <dbReference type="Pfam" id="PF02879"/>
    </source>
</evidence>
<keyword evidence="6" id="KW-0597">Phosphoprotein</keyword>
<reference evidence="14 15" key="1">
    <citation type="submission" date="2018-06" db="EMBL/GenBank/DDBJ databases">
        <title>Genomic Encyclopedia of Type Strains, Phase IV (KMG-IV): sequencing the most valuable type-strain genomes for metagenomic binning, comparative biology and taxonomic classification.</title>
        <authorList>
            <person name="Goeker M."/>
        </authorList>
    </citation>
    <scope>NUCLEOTIDE SEQUENCE [LARGE SCALE GENOMIC DNA]</scope>
    <source>
        <strain evidence="14 15">DSM 24032</strain>
    </source>
</reference>
<keyword evidence="9" id="KW-0413">Isomerase</keyword>
<gene>
    <name evidence="14" type="ORF">DFR28_104255</name>
</gene>
<dbReference type="PRINTS" id="PR00509">
    <property type="entry name" value="PGMPMM"/>
</dbReference>
<comment type="caution">
    <text evidence="14">The sequence shown here is derived from an EMBL/GenBank/DDBJ whole genome shotgun (WGS) entry which is preliminary data.</text>
</comment>
<comment type="similarity">
    <text evidence="4">Belongs to the phosphohexose mutase family.</text>
</comment>
<evidence type="ECO:0000256" key="5">
    <source>
        <dbReference type="ARBA" id="ARBA00012730"/>
    </source>
</evidence>
<dbReference type="AlphaFoldDB" id="A0A395JN53"/>
<dbReference type="InterPro" id="IPR005845">
    <property type="entry name" value="A-D-PHexomutase_a/b/a-II"/>
</dbReference>
<dbReference type="Proteomes" id="UP000253083">
    <property type="component" value="Unassembled WGS sequence"/>
</dbReference>
<comment type="cofactor">
    <cofactor evidence="2">
        <name>Mg(2+)</name>
        <dbReference type="ChEBI" id="CHEBI:18420"/>
    </cofactor>
</comment>
<dbReference type="SUPFAM" id="SSF53738">
    <property type="entry name" value="Phosphoglucomutase, first 3 domains"/>
    <property type="match status" value="3"/>
</dbReference>
<dbReference type="SUPFAM" id="SSF55957">
    <property type="entry name" value="Phosphoglucomutase, C-terminal domain"/>
    <property type="match status" value="1"/>
</dbReference>
<dbReference type="Gene3D" id="3.30.310.50">
    <property type="entry name" value="Alpha-D-phosphohexomutase, C-terminal domain"/>
    <property type="match status" value="1"/>
</dbReference>
<dbReference type="GO" id="GO:0005975">
    <property type="term" value="P:carbohydrate metabolic process"/>
    <property type="evidence" value="ECO:0007669"/>
    <property type="project" value="InterPro"/>
</dbReference>
<proteinExistence type="inferred from homology"/>
<organism evidence="14 15">
    <name type="scientific">Arenicella xantha</name>
    <dbReference type="NCBI Taxonomy" id="644221"/>
    <lineage>
        <taxon>Bacteria</taxon>
        <taxon>Pseudomonadati</taxon>
        <taxon>Pseudomonadota</taxon>
        <taxon>Gammaproteobacteria</taxon>
        <taxon>Arenicellales</taxon>
        <taxon>Arenicellaceae</taxon>
        <taxon>Arenicella</taxon>
    </lineage>
</organism>
<evidence type="ECO:0000313" key="14">
    <source>
        <dbReference type="EMBL" id="RBP49324.1"/>
    </source>
</evidence>
<accession>A0A395JN53</accession>
<protein>
    <recommendedName>
        <fullName evidence="5">phosphomannomutase</fullName>
        <ecNumber evidence="5">5.4.2.8</ecNumber>
    </recommendedName>
</protein>
<keyword evidence="15" id="KW-1185">Reference proteome</keyword>
<dbReference type="InterPro" id="IPR005843">
    <property type="entry name" value="A-D-PHexomutase_C"/>
</dbReference>
<dbReference type="PANTHER" id="PTHR43771:SF2">
    <property type="entry name" value="PHOSPHOMANNOMUTASE_PHOSPHOGLUCOMUTASE"/>
    <property type="match status" value="1"/>
</dbReference>
<evidence type="ECO:0000256" key="7">
    <source>
        <dbReference type="ARBA" id="ARBA00022723"/>
    </source>
</evidence>
<dbReference type="FunCoup" id="A0A395JN53">
    <property type="interactions" value="294"/>
</dbReference>
<dbReference type="Pfam" id="PF02878">
    <property type="entry name" value="PGM_PMM_I"/>
    <property type="match status" value="1"/>
</dbReference>
<evidence type="ECO:0000256" key="1">
    <source>
        <dbReference type="ARBA" id="ARBA00000586"/>
    </source>
</evidence>
<dbReference type="OrthoDB" id="9803322at2"/>
<evidence type="ECO:0000256" key="6">
    <source>
        <dbReference type="ARBA" id="ARBA00022553"/>
    </source>
</evidence>
<comment type="catalytic activity">
    <reaction evidence="1">
        <text>alpha-D-mannose 1-phosphate = D-mannose 6-phosphate</text>
        <dbReference type="Rhea" id="RHEA:11140"/>
        <dbReference type="ChEBI" id="CHEBI:58409"/>
        <dbReference type="ChEBI" id="CHEBI:58735"/>
        <dbReference type="EC" id="5.4.2.8"/>
    </reaction>
</comment>
<dbReference type="GO" id="GO:0046872">
    <property type="term" value="F:metal ion binding"/>
    <property type="evidence" value="ECO:0007669"/>
    <property type="project" value="UniProtKB-KW"/>
</dbReference>
<dbReference type="Gene3D" id="3.40.120.10">
    <property type="entry name" value="Alpha-D-Glucose-1,6-Bisphosphate, subunit A, domain 3"/>
    <property type="match status" value="3"/>
</dbReference>
<feature type="domain" description="Alpha-D-phosphohexomutase alpha/beta/alpha" evidence="13">
    <location>
        <begin position="254"/>
        <end position="362"/>
    </location>
</feature>
<feature type="domain" description="Alpha-D-phosphohexomutase alpha/beta/alpha" evidence="12">
    <location>
        <begin position="152"/>
        <end position="249"/>
    </location>
</feature>
<dbReference type="EC" id="5.4.2.8" evidence="5"/>
<evidence type="ECO:0000256" key="8">
    <source>
        <dbReference type="ARBA" id="ARBA00022842"/>
    </source>
</evidence>
<evidence type="ECO:0000256" key="2">
    <source>
        <dbReference type="ARBA" id="ARBA00001946"/>
    </source>
</evidence>
<dbReference type="InterPro" id="IPR016055">
    <property type="entry name" value="A-D-PHexomutase_a/b/a-I/II/III"/>
</dbReference>
<evidence type="ECO:0000256" key="4">
    <source>
        <dbReference type="ARBA" id="ARBA00010231"/>
    </source>
</evidence>
<dbReference type="InterPro" id="IPR005846">
    <property type="entry name" value="A-D-PHexomutase_a/b/a-III"/>
</dbReference>
<dbReference type="InParanoid" id="A0A395JN53"/>
<evidence type="ECO:0000259" key="10">
    <source>
        <dbReference type="Pfam" id="PF00408"/>
    </source>
</evidence>
<feature type="domain" description="Alpha-D-phosphohexomutase C-terminal" evidence="10">
    <location>
        <begin position="389"/>
        <end position="442"/>
    </location>
</feature>
<dbReference type="Pfam" id="PF00408">
    <property type="entry name" value="PGM_PMM_IV"/>
    <property type="match status" value="1"/>
</dbReference>
<dbReference type="RefSeq" id="WP_113955185.1">
    <property type="nucleotide sequence ID" value="NZ_QNRT01000004.1"/>
</dbReference>
<name>A0A395JN53_9GAMM</name>
<evidence type="ECO:0000313" key="15">
    <source>
        <dbReference type="Proteomes" id="UP000253083"/>
    </source>
</evidence>
<evidence type="ECO:0000259" key="13">
    <source>
        <dbReference type="Pfam" id="PF02880"/>
    </source>
</evidence>
<dbReference type="EMBL" id="QNRT01000004">
    <property type="protein sequence ID" value="RBP49324.1"/>
    <property type="molecule type" value="Genomic_DNA"/>
</dbReference>
<dbReference type="GO" id="GO:0004615">
    <property type="term" value="F:phosphomannomutase activity"/>
    <property type="evidence" value="ECO:0007669"/>
    <property type="project" value="UniProtKB-EC"/>
</dbReference>
<dbReference type="PANTHER" id="PTHR43771">
    <property type="entry name" value="PHOSPHOMANNOMUTASE"/>
    <property type="match status" value="1"/>
</dbReference>
<dbReference type="InterPro" id="IPR005844">
    <property type="entry name" value="A-D-PHexomutase_a/b/a-I"/>
</dbReference>
<evidence type="ECO:0000256" key="9">
    <source>
        <dbReference type="ARBA" id="ARBA00023235"/>
    </source>
</evidence>
<dbReference type="InterPro" id="IPR005841">
    <property type="entry name" value="Alpha-D-phosphohexomutase_SF"/>
</dbReference>
<keyword evidence="8" id="KW-0460">Magnesium</keyword>
<feature type="domain" description="Alpha-D-phosphohexomutase alpha/beta/alpha" evidence="11">
    <location>
        <begin position="7"/>
        <end position="136"/>
    </location>
</feature>
<keyword evidence="7" id="KW-0479">Metal-binding</keyword>